<dbReference type="EMBL" id="BOPF01000003">
    <property type="protein sequence ID" value="GIJ44167.1"/>
    <property type="molecule type" value="Genomic_DNA"/>
</dbReference>
<sequence>MSRTTPPRPFDITAVFPELREHSATATRLHPRPGAPTAADSSIGGPLRWPADEPWPHCEEGDLHYAHRVLTPSTVRRMRRIYAAAQARADATGTRYAPTAEERAQLPDPTFSEPHGLLEQPIPYVPVAQLYRRDIPDFAGPDGTDLLQVLWCPLDHPEDQYCPRIRLYWRRVADLGPVLTEVPEPPVVNDSYLPVPCAVHPERILEHRNDGMLPDGLDARIRAWEKESGLRYHADLSLAPGWKVGGFAHWGLTDWYAVTCKECGTSMTLLLTVASFEWNGTGGTWRPIEEPAGAGSNPTRVVIGRGYDLFVFRCPESFDHPHATAMQ</sequence>
<evidence type="ECO:0000256" key="1">
    <source>
        <dbReference type="SAM" id="MobiDB-lite"/>
    </source>
</evidence>
<evidence type="ECO:0000313" key="3">
    <source>
        <dbReference type="Proteomes" id="UP000619260"/>
    </source>
</evidence>
<dbReference type="AlphaFoldDB" id="A0A8J3YH60"/>
<gene>
    <name evidence="2" type="ORF">Val02_10530</name>
</gene>
<evidence type="ECO:0008006" key="4">
    <source>
        <dbReference type="Google" id="ProtNLM"/>
    </source>
</evidence>
<evidence type="ECO:0000313" key="2">
    <source>
        <dbReference type="EMBL" id="GIJ44167.1"/>
    </source>
</evidence>
<dbReference type="RefSeq" id="WP_203897737.1">
    <property type="nucleotide sequence ID" value="NZ_BOPF01000003.1"/>
</dbReference>
<dbReference type="Proteomes" id="UP000619260">
    <property type="component" value="Unassembled WGS sequence"/>
</dbReference>
<dbReference type="Gene3D" id="2.30.320.10">
    <property type="entry name" value="YwqG-like"/>
    <property type="match status" value="1"/>
</dbReference>
<organism evidence="2 3">
    <name type="scientific">Virgisporangium aliadipatigenens</name>
    <dbReference type="NCBI Taxonomy" id="741659"/>
    <lineage>
        <taxon>Bacteria</taxon>
        <taxon>Bacillati</taxon>
        <taxon>Actinomycetota</taxon>
        <taxon>Actinomycetes</taxon>
        <taxon>Micromonosporales</taxon>
        <taxon>Micromonosporaceae</taxon>
        <taxon>Virgisporangium</taxon>
    </lineage>
</organism>
<keyword evidence="3" id="KW-1185">Reference proteome</keyword>
<protein>
    <recommendedName>
        <fullName evidence="4">DUF1963 domain-containing protein</fullName>
    </recommendedName>
</protein>
<name>A0A8J3YH60_9ACTN</name>
<proteinExistence type="predicted"/>
<comment type="caution">
    <text evidence="2">The sequence shown here is derived from an EMBL/GenBank/DDBJ whole genome shotgun (WGS) entry which is preliminary data.</text>
</comment>
<reference evidence="2" key="1">
    <citation type="submission" date="2021-01" db="EMBL/GenBank/DDBJ databases">
        <title>Whole genome shotgun sequence of Virgisporangium aliadipatigenens NBRC 105644.</title>
        <authorList>
            <person name="Komaki H."/>
            <person name="Tamura T."/>
        </authorList>
    </citation>
    <scope>NUCLEOTIDE SEQUENCE</scope>
    <source>
        <strain evidence="2">NBRC 105644</strain>
    </source>
</reference>
<feature type="region of interest" description="Disordered" evidence="1">
    <location>
        <begin position="24"/>
        <end position="48"/>
    </location>
</feature>
<accession>A0A8J3YH60</accession>